<protein>
    <submittedName>
        <fullName evidence="1">Uncharacterized protein</fullName>
    </submittedName>
</protein>
<accession>D4N724</accession>
<sequence length="84" mass="9228">MALASIQENDMTTSQPVGQVHTTVSGQSFTVGQSWGALRKAWKGYRIAKVQNDDTKMNEYANKIRKIQGELNIALSSFPNLGIS</sequence>
<reference evidence="1" key="1">
    <citation type="journal article" date="2010" name="Environ. Microbiol.">
        <title>Homologues of nitrite reductases in ammonia-oxidizing archaea: diversity and genomic context.</title>
        <authorList>
            <person name="Bartossek R."/>
            <person name="Nicol G.W."/>
            <person name="Lanzen A."/>
            <person name="Klenk H.P."/>
            <person name="Schleper C."/>
        </authorList>
    </citation>
    <scope>NUCLEOTIDE SEQUENCE</scope>
</reference>
<dbReference type="EMBL" id="GU059107">
    <property type="protein sequence ID" value="ACY24510.1"/>
    <property type="molecule type" value="Genomic_DNA"/>
</dbReference>
<gene>
    <name evidence="1" type="ORF">57a5orf17</name>
</gene>
<proteinExistence type="predicted"/>
<evidence type="ECO:0000313" key="1">
    <source>
        <dbReference type="EMBL" id="ACY24510.1"/>
    </source>
</evidence>
<dbReference type="AlphaFoldDB" id="D4N724"/>
<organism evidence="1">
    <name type="scientific">uncultured crenarchaeote 57a5</name>
    <dbReference type="NCBI Taxonomy" id="684058"/>
    <lineage>
        <taxon>Archaea</taxon>
        <taxon>Thermoproteota</taxon>
        <taxon>environmental samples</taxon>
    </lineage>
</organism>
<name>D4N724_9CREN</name>